<protein>
    <recommendedName>
        <fullName evidence="7 9">Uroporphyrinogen-III synthase</fullName>
        <ecNumber evidence="3 9">4.2.1.75</ecNumber>
    </recommendedName>
</protein>
<proteinExistence type="inferred from homology"/>
<dbReference type="InterPro" id="IPR003754">
    <property type="entry name" value="4pyrrol_synth_uPrphyn_synth"/>
</dbReference>
<dbReference type="Gene3D" id="3.40.50.10090">
    <property type="match status" value="2"/>
</dbReference>
<name>A0AAN0KFA0_9ACTN</name>
<dbReference type="InterPro" id="IPR036108">
    <property type="entry name" value="4pyrrol_syn_uPrphyn_synt_sf"/>
</dbReference>
<evidence type="ECO:0000313" key="11">
    <source>
        <dbReference type="EMBL" id="BEH01688.1"/>
    </source>
</evidence>
<comment type="pathway">
    <text evidence="1 9">Porphyrin-containing compound metabolism; protoporphyrin-IX biosynthesis; coproporphyrinogen-III from 5-aminolevulinate: step 3/4.</text>
</comment>
<feature type="domain" description="Tetrapyrrole biosynthesis uroporphyrinogen III synthase" evidence="10">
    <location>
        <begin position="16"/>
        <end position="228"/>
    </location>
</feature>
<dbReference type="Proteomes" id="UP001431656">
    <property type="component" value="Chromosome"/>
</dbReference>
<dbReference type="RefSeq" id="WP_286268025.1">
    <property type="nucleotide sequence ID" value="NZ_AP028056.1"/>
</dbReference>
<evidence type="ECO:0000259" key="10">
    <source>
        <dbReference type="Pfam" id="PF02602"/>
    </source>
</evidence>
<dbReference type="KEGG" id="broo:brsh051_09690"/>
<comment type="function">
    <text evidence="6 9">Catalyzes cyclization of the linear tetrapyrrole, hydroxymethylbilane, to the macrocyclic uroporphyrinogen III.</text>
</comment>
<dbReference type="PANTHER" id="PTHR38042">
    <property type="entry name" value="UROPORPHYRINOGEN-III SYNTHASE, CHLOROPLASTIC"/>
    <property type="match status" value="1"/>
</dbReference>
<dbReference type="GO" id="GO:0006780">
    <property type="term" value="P:uroporphyrinogen III biosynthetic process"/>
    <property type="evidence" value="ECO:0007669"/>
    <property type="project" value="UniProtKB-UniRule"/>
</dbReference>
<dbReference type="InterPro" id="IPR039793">
    <property type="entry name" value="UROS/Hem4"/>
</dbReference>
<dbReference type="EMBL" id="AP028056">
    <property type="protein sequence ID" value="BEH01688.1"/>
    <property type="molecule type" value="Genomic_DNA"/>
</dbReference>
<gene>
    <name evidence="11" type="ORF">brsh051_09690</name>
</gene>
<dbReference type="AlphaFoldDB" id="A0AAN0KFA0"/>
<evidence type="ECO:0000256" key="3">
    <source>
        <dbReference type="ARBA" id="ARBA00013109"/>
    </source>
</evidence>
<comment type="similarity">
    <text evidence="2 9">Belongs to the uroporphyrinogen-III synthase family.</text>
</comment>
<evidence type="ECO:0000256" key="2">
    <source>
        <dbReference type="ARBA" id="ARBA00008133"/>
    </source>
</evidence>
<dbReference type="GO" id="GO:0006782">
    <property type="term" value="P:protoporphyrinogen IX biosynthetic process"/>
    <property type="evidence" value="ECO:0007669"/>
    <property type="project" value="UniProtKB-UniRule"/>
</dbReference>
<dbReference type="SUPFAM" id="SSF69618">
    <property type="entry name" value="HemD-like"/>
    <property type="match status" value="1"/>
</dbReference>
<keyword evidence="12" id="KW-1185">Reference proteome</keyword>
<dbReference type="CDD" id="cd06578">
    <property type="entry name" value="HemD"/>
    <property type="match status" value="1"/>
</dbReference>
<evidence type="ECO:0000256" key="1">
    <source>
        <dbReference type="ARBA" id="ARBA00004772"/>
    </source>
</evidence>
<organism evidence="11 12">
    <name type="scientific">Brooklawnia propionicigenes</name>
    <dbReference type="NCBI Taxonomy" id="3041175"/>
    <lineage>
        <taxon>Bacteria</taxon>
        <taxon>Bacillati</taxon>
        <taxon>Actinomycetota</taxon>
        <taxon>Actinomycetes</taxon>
        <taxon>Propionibacteriales</taxon>
        <taxon>Propionibacteriaceae</taxon>
        <taxon>Brooklawnia</taxon>
    </lineage>
</organism>
<dbReference type="EC" id="4.2.1.75" evidence="3 9"/>
<keyword evidence="4 9" id="KW-0456">Lyase</keyword>
<dbReference type="Pfam" id="PF02602">
    <property type="entry name" value="HEM4"/>
    <property type="match status" value="1"/>
</dbReference>
<dbReference type="PANTHER" id="PTHR38042:SF1">
    <property type="entry name" value="UROPORPHYRINOGEN-III SYNTHASE, CHLOROPLASTIC"/>
    <property type="match status" value="1"/>
</dbReference>
<evidence type="ECO:0000256" key="6">
    <source>
        <dbReference type="ARBA" id="ARBA00037589"/>
    </source>
</evidence>
<evidence type="ECO:0000256" key="4">
    <source>
        <dbReference type="ARBA" id="ARBA00023239"/>
    </source>
</evidence>
<evidence type="ECO:0000256" key="9">
    <source>
        <dbReference type="RuleBase" id="RU366031"/>
    </source>
</evidence>
<reference evidence="11" key="1">
    <citation type="journal article" date="2024" name="Int. J. Syst. Evol. Microbiol.">
        <title>Brooklawnia propionicigenes sp. nov., a facultatively anaerobic, propionate-producing bacterium isolated from a methanogenic reactor treating waste from cattle farms.</title>
        <authorList>
            <person name="Akita Y."/>
            <person name="Ueki A."/>
            <person name="Tonouchi A."/>
            <person name="Sugawara Y."/>
            <person name="Honma S."/>
            <person name="Kaku N."/>
            <person name="Ueki K."/>
        </authorList>
    </citation>
    <scope>NUCLEOTIDE SEQUENCE</scope>
    <source>
        <strain evidence="11">SH051</strain>
    </source>
</reference>
<comment type="catalytic activity">
    <reaction evidence="8 9">
        <text>hydroxymethylbilane = uroporphyrinogen III + H2O</text>
        <dbReference type="Rhea" id="RHEA:18965"/>
        <dbReference type="ChEBI" id="CHEBI:15377"/>
        <dbReference type="ChEBI" id="CHEBI:57308"/>
        <dbReference type="ChEBI" id="CHEBI:57845"/>
        <dbReference type="EC" id="4.2.1.75"/>
    </reaction>
</comment>
<keyword evidence="5 9" id="KW-0627">Porphyrin biosynthesis</keyword>
<evidence type="ECO:0000256" key="8">
    <source>
        <dbReference type="ARBA" id="ARBA00048617"/>
    </source>
</evidence>
<accession>A0AAN0KFA0</accession>
<sequence>MKPLLLIRPDHNEADAGALAEVGIASVTEPLLQIVPVADSGPARALAHRLSEVDSLTWLVVTSPRTWKRWRIAVTELDSVLTEALARGLNVATVGAKTASSLPAAARDRTIIPSGISAEDMLGFLLEQTPGTALLPASARARRVLPDGLTAAGWQVQQAAIYGTVARRDVRLPALDGLGGVVVRSASAASALANLVPQPPGDFTVFAVGPVTSGRCRDLGWQPVEISSTQPGAVARAIAGHLRADGGMLEQ</sequence>
<evidence type="ECO:0000256" key="7">
    <source>
        <dbReference type="ARBA" id="ARBA00040167"/>
    </source>
</evidence>
<dbReference type="GO" id="GO:0004852">
    <property type="term" value="F:uroporphyrinogen-III synthase activity"/>
    <property type="evidence" value="ECO:0007669"/>
    <property type="project" value="UniProtKB-UniRule"/>
</dbReference>
<evidence type="ECO:0000313" key="12">
    <source>
        <dbReference type="Proteomes" id="UP001431656"/>
    </source>
</evidence>
<evidence type="ECO:0000256" key="5">
    <source>
        <dbReference type="ARBA" id="ARBA00023244"/>
    </source>
</evidence>